<evidence type="ECO:0000256" key="1">
    <source>
        <dbReference type="SAM" id="SignalP"/>
    </source>
</evidence>
<accession>M5DNW6</accession>
<reference evidence="2 3" key="1">
    <citation type="journal article" date="2013" name="Genome Announc.">
        <title>Genome Sequence of Thalassolituus oleivorans MIL-1 (DSM 14913T).</title>
        <authorList>
            <person name="Golyshin P.N."/>
            <person name="Werner J."/>
            <person name="Chernikova T.N."/>
            <person name="Tran H."/>
            <person name="Ferrer M."/>
            <person name="Yakimov M.M."/>
            <person name="Teeling H."/>
            <person name="Golyshina O.V."/>
        </authorList>
    </citation>
    <scope>NUCLEOTIDE SEQUENCE [LARGE SCALE GENOMIC DNA]</scope>
    <source>
        <strain evidence="2 3">MIL-1</strain>
    </source>
</reference>
<dbReference type="EMBL" id="HF680312">
    <property type="protein sequence ID" value="CCU71645.1"/>
    <property type="molecule type" value="Genomic_DNA"/>
</dbReference>
<organism evidence="2 3">
    <name type="scientific">Thalassolituus oleivorans MIL-1</name>
    <dbReference type="NCBI Taxonomy" id="1298593"/>
    <lineage>
        <taxon>Bacteria</taxon>
        <taxon>Pseudomonadati</taxon>
        <taxon>Pseudomonadota</taxon>
        <taxon>Gammaproteobacteria</taxon>
        <taxon>Oceanospirillales</taxon>
        <taxon>Oceanospirillaceae</taxon>
        <taxon>Thalassolituus</taxon>
    </lineage>
</organism>
<protein>
    <submittedName>
        <fullName evidence="2">Uncharacterized protein</fullName>
    </submittedName>
</protein>
<dbReference type="KEGG" id="tol:TOL_1217"/>
<evidence type="ECO:0000313" key="3">
    <source>
        <dbReference type="Proteomes" id="UP000011866"/>
    </source>
</evidence>
<dbReference type="Proteomes" id="UP000011866">
    <property type="component" value="Chromosome"/>
</dbReference>
<keyword evidence="1" id="KW-0732">Signal</keyword>
<dbReference type="HOGENOM" id="CLU_1776561_0_0_6"/>
<dbReference type="RefSeq" id="WP_015486382.1">
    <property type="nucleotide sequence ID" value="NC_020888.1"/>
</dbReference>
<feature type="signal peptide" evidence="1">
    <location>
        <begin position="1"/>
        <end position="19"/>
    </location>
</feature>
<feature type="chain" id="PRO_5004065501" evidence="1">
    <location>
        <begin position="20"/>
        <end position="146"/>
    </location>
</feature>
<proteinExistence type="predicted"/>
<gene>
    <name evidence="2" type="ORF">TOL_1217</name>
</gene>
<name>M5DNW6_9GAMM</name>
<dbReference type="AlphaFoldDB" id="M5DNW6"/>
<dbReference type="GeneID" id="79176132"/>
<sequence>MKVIALIVILFSVSVFAFAEGGSCWVEYSYSGDTNGPGGHGDSSSIKNANEVFIYRLCKNQCYSELPEYKNIDGIKSCKIDGVDIEDSPYKEIYIKNKSNICHVQVVGKYLHNIYLVENEEQCQYKMKEFMWCKKGAKCTYTLGQW</sequence>
<evidence type="ECO:0000313" key="2">
    <source>
        <dbReference type="EMBL" id="CCU71645.1"/>
    </source>
</evidence>
<keyword evidence="3" id="KW-1185">Reference proteome</keyword>